<dbReference type="OrthoDB" id="5862074at2"/>
<dbReference type="EMBL" id="NJCX01000008">
    <property type="protein sequence ID" value="PHM73920.1"/>
    <property type="molecule type" value="Genomic_DNA"/>
</dbReference>
<keyword evidence="2" id="KW-1133">Transmembrane helix</keyword>
<proteinExistence type="predicted"/>
<sequence>MSDNFFSQAANFQSTATGQVDPRTGLFNYAMPLAHLIGNNQLGPEQTFALSYSPLNSGNIGFGIGFSLGLTHYNAEHRLLMLSTGEQYKVFETDERVFLKQYKQDVIRFEKDVEQNVYRVIHKSGQVEILTGPRNLYDLKVPTHIINPLGCTLTLDWDYGGKPIPRLVSVSDESQVLLKIQYHTAIYTRIMVWPDTPESYVIRLNFENDRVTQIHNESGDQTLSWKLGYDSGSGFLTRISSPTGMTEFVNYDLEGHDFPSDAHLPPLPYVTRHTQQIKPGSDIIRDYEYTEYNFLGYGSHGSWNENDDYLYGVLTNYHYGSTEHWNNGTEQRHITRRYNNYHLLISENAQQNSCQRQHKTKYYAHIGQSFDNQPPQFQLPQSATVRFISDSGQREEVTQTEFDAAGNPTVQVAPDGTRTEWVYYPAEGETDQCPADPHGFVRYVKSKTVTPAPTAGYNDAPVHHVRYRYETLSTRSGSPNTYAVVCTRQEMYSGSQLLQASQTHYVDQPDQPHHGRVALIEETVYSAPDNRSTDTLPHWTSQTRFSYSLTDGELQNTVQWCGHDGLTVSGLQVTSCVSGKLLRGQDPLNCTAHYTYDALGRLLKQEDNAGTDYARDIQFTYTIEENNVPTTTQQDVWGNQTRTRFNGKGQPYQKEILAKGQEAAGWRQVSGIERDSWGRAITKTYHDWLPTETDPEKEAQVRQVSVRQQTTYNNWGQPCLVTDDTGKRLRQEYDPVTLTTRHQMEADGLSFSYTETVYDLRHQPLTVTQYDSQGQPASQQQNDYDGLGRLRATVDALGQKTEYGYDAFNRVSVIQYSDGTVVRKSYAPFSVGALLTQIEADGKVLGIREFDSLHRVISTTVSDRTHRATYQANNPAPIAVTDAQGQTSQQQHEPRLGNALLQMITTGIQQNFTYEAKTGAMVRAVTAQQAVQQLNYTPDGQLQQESVRFDDTGAGAARNAEYRYSPAGRLTEYRGFSTAENRTQRLRFDTLGRPVEMADEALSVTFSYDAASRLNRWTVQDKKTTQQLMTTLKWDDFGRETERRIESDTDILTLTQTYTVIGQIASRATHSQQAGLLRQESYTYDPARRWLTDYQCTGSECPRDAYGMTLTRQQFTYDRLGNILTCITTLADGSSDTATFSYSPSDACQLQRITHTHPGYPAEITLAYDKNGRLIRDEAGRELTYDALGQLTSATLNENTCGYGYDAAGRLALQRLNDTQTQELYYWGNIRVMEVLRESGTETHRVQANGVPAATVTDSGTHLLGTDQQGSVLVSLQHPDTLTRYRYTPYGQQATNEQDPAQPAYTGEAFDPVGGGYHLGNGYRTYNPVLMRFTAPDSLSPFGAGGLNPYAYCLGDPINRSDPSGHISLGSILGIVFGTIGLVIGLAMAIPTGGASLTISGAILAGIGFLGDATGITSAAMEESNPQASAVLGWVSLSLGALSLGSGLLGGLARGMRQTGERLTESFSHGLSGRGAEVAGSSHSYTTAGSLTVRETEYVRSFRQIKNQAGRDIVETIGNSQINNIEINLDNLSRSIANPYEYQSTYGKVLKLGFWETSSGSNIWRIDNSVSVKLFTEQSTHVNITDSIYLRLYAQFITDDTAVTHVTNTNTIRSLIDYNFTHQTPFDEIRMSQILQLWGMNNYRGMFKDWAAADLLLRFPHKEQIIQEVTGVISLNDPLSYALLYNILFPN</sequence>
<evidence type="ECO:0000256" key="1">
    <source>
        <dbReference type="ARBA" id="ARBA00022737"/>
    </source>
</evidence>
<protein>
    <submittedName>
        <fullName evidence="5">RhsA protein in rhs element</fullName>
    </submittedName>
</protein>
<keyword evidence="2" id="KW-0812">Transmembrane</keyword>
<dbReference type="Gene3D" id="2.180.10.10">
    <property type="entry name" value="RHS repeat-associated core"/>
    <property type="match status" value="2"/>
</dbReference>
<dbReference type="PANTHER" id="PTHR32305:SF15">
    <property type="entry name" value="PROTEIN RHSA-RELATED"/>
    <property type="match status" value="1"/>
</dbReference>
<keyword evidence="2" id="KW-0472">Membrane</keyword>
<keyword evidence="6" id="KW-1185">Reference proteome</keyword>
<dbReference type="InterPro" id="IPR006530">
    <property type="entry name" value="YD"/>
</dbReference>
<reference evidence="5 6" key="1">
    <citation type="journal article" date="2017" name="Nat. Microbiol.">
        <title>Natural product diversity associated with the nematode symbionts Photorhabdus and Xenorhabdus.</title>
        <authorList>
            <person name="Tobias N.J."/>
            <person name="Wolff H."/>
            <person name="Djahanschiri B."/>
            <person name="Grundmann F."/>
            <person name="Kronenwerth M."/>
            <person name="Shi Y.M."/>
            <person name="Simonyi S."/>
            <person name="Grun P."/>
            <person name="Shapiro-Ilan D."/>
            <person name="Pidot S.J."/>
            <person name="Stinear T.P."/>
            <person name="Ebersberger I."/>
            <person name="Bode H.B."/>
        </authorList>
    </citation>
    <scope>NUCLEOTIDE SEQUENCE [LARGE SCALE GENOMIC DNA]</scope>
    <source>
        <strain evidence="5 6">DSM 17907</strain>
    </source>
</reference>
<keyword evidence="1" id="KW-0677">Repeat</keyword>
<evidence type="ECO:0000313" key="6">
    <source>
        <dbReference type="Proteomes" id="UP000221101"/>
    </source>
</evidence>
<name>A0A2D0LE37_9GAMM</name>
<dbReference type="InterPro" id="IPR056823">
    <property type="entry name" value="TEN-like_YD-shell"/>
</dbReference>
<feature type="transmembrane region" description="Helical" evidence="2">
    <location>
        <begin position="1431"/>
        <end position="1453"/>
    </location>
</feature>
<evidence type="ECO:0000313" key="5">
    <source>
        <dbReference type="EMBL" id="PHM73920.1"/>
    </source>
</evidence>
<gene>
    <name evidence="5" type="ORF">Xkoz_01434</name>
    <name evidence="4" type="ORF">Xkoz_02987</name>
</gene>
<accession>A0A2D0LE37</accession>
<dbReference type="EMBL" id="NJCX01000023">
    <property type="protein sequence ID" value="PHM70683.1"/>
    <property type="molecule type" value="Genomic_DNA"/>
</dbReference>
<dbReference type="RefSeq" id="WP_099141509.1">
    <property type="nucleotide sequence ID" value="NZ_CAWNOR010000057.1"/>
</dbReference>
<dbReference type="PANTHER" id="PTHR32305">
    <property type="match status" value="1"/>
</dbReference>
<dbReference type="Proteomes" id="UP000221101">
    <property type="component" value="Unassembled WGS sequence"/>
</dbReference>
<dbReference type="InterPro" id="IPR050708">
    <property type="entry name" value="T6SS_VgrG/RHS"/>
</dbReference>
<evidence type="ECO:0000256" key="2">
    <source>
        <dbReference type="SAM" id="Phobius"/>
    </source>
</evidence>
<dbReference type="Pfam" id="PF25023">
    <property type="entry name" value="TEN_YD-shell"/>
    <property type="match status" value="1"/>
</dbReference>
<dbReference type="InterPro" id="IPR022385">
    <property type="entry name" value="Rhs_assc_core"/>
</dbReference>
<feature type="transmembrane region" description="Helical" evidence="2">
    <location>
        <begin position="1367"/>
        <end position="1390"/>
    </location>
</feature>
<comment type="caution">
    <text evidence="5">The sequence shown here is derived from an EMBL/GenBank/DDBJ whole genome shotgun (WGS) entry which is preliminary data.</text>
</comment>
<feature type="domain" description="Teneurin-like YD-shell" evidence="3">
    <location>
        <begin position="748"/>
        <end position="1337"/>
    </location>
</feature>
<organism evidence="5 6">
    <name type="scientific">Xenorhabdus kozodoii</name>
    <dbReference type="NCBI Taxonomy" id="351676"/>
    <lineage>
        <taxon>Bacteria</taxon>
        <taxon>Pseudomonadati</taxon>
        <taxon>Pseudomonadota</taxon>
        <taxon>Gammaproteobacteria</taxon>
        <taxon>Enterobacterales</taxon>
        <taxon>Morganellaceae</taxon>
        <taxon>Xenorhabdus</taxon>
    </lineage>
</organism>
<evidence type="ECO:0000313" key="4">
    <source>
        <dbReference type="EMBL" id="PHM70683.1"/>
    </source>
</evidence>
<feature type="transmembrane region" description="Helical" evidence="2">
    <location>
        <begin position="1397"/>
        <end position="1419"/>
    </location>
</feature>
<evidence type="ECO:0000259" key="3">
    <source>
        <dbReference type="Pfam" id="PF25023"/>
    </source>
</evidence>
<dbReference type="NCBIfam" id="TIGR01643">
    <property type="entry name" value="YD_repeat_2x"/>
    <property type="match status" value="2"/>
</dbReference>
<dbReference type="NCBIfam" id="TIGR03696">
    <property type="entry name" value="Rhs_assc_core"/>
    <property type="match status" value="1"/>
</dbReference>